<reference evidence="1 2" key="1">
    <citation type="journal article" date="2021" name="ISME Commun">
        <title>Automated analysis of genomic sequences facilitates high-throughput and comprehensive description of bacteria.</title>
        <authorList>
            <person name="Hitch T.C.A."/>
        </authorList>
    </citation>
    <scope>NUCLEOTIDE SEQUENCE [LARGE SCALE GENOMIC DNA]</scope>
    <source>
        <strain evidence="1 2">Sanger_03</strain>
    </source>
</reference>
<dbReference type="InterPro" id="IPR014825">
    <property type="entry name" value="DNA_alkylation"/>
</dbReference>
<dbReference type="Pfam" id="PF08713">
    <property type="entry name" value="DNA_alkylation"/>
    <property type="match status" value="1"/>
</dbReference>
<dbReference type="Proteomes" id="UP001652431">
    <property type="component" value="Unassembled WGS sequence"/>
</dbReference>
<sequence>MENTIEKVRSFLINSIDEKYRSFNQSLVPGESSEMLGVRIPQLREIAKRIARESGIEYIRAIEEMEKKAPVYHEELLLHGMIIGYLKCDFDTRTGLLDEFVPVIDSWAVCDSSCMTYKFMKKDMDYWFRYLLKYTESEREYEIRFAVVAFLDHFITEEYIEKILTILGNIKHDGYYVKMAVAWAVSVCYVKFPELTWELLAGDRLDDFTHQKSIQKIRESYRVTKEEKERLAALRRMKKEKNR</sequence>
<dbReference type="SUPFAM" id="SSF48371">
    <property type="entry name" value="ARM repeat"/>
    <property type="match status" value="1"/>
</dbReference>
<accession>A0ABT2RJF8</accession>
<evidence type="ECO:0000313" key="1">
    <source>
        <dbReference type="EMBL" id="MCU6685539.1"/>
    </source>
</evidence>
<dbReference type="RefSeq" id="WP_158368031.1">
    <property type="nucleotide sequence ID" value="NZ_JAOQJU010000002.1"/>
</dbReference>
<dbReference type="PANTHER" id="PTHR34070:SF1">
    <property type="entry name" value="DNA ALKYLATION REPAIR PROTEIN"/>
    <property type="match status" value="1"/>
</dbReference>
<evidence type="ECO:0000313" key="2">
    <source>
        <dbReference type="Proteomes" id="UP001652431"/>
    </source>
</evidence>
<dbReference type="EMBL" id="JAOQJU010000002">
    <property type="protein sequence ID" value="MCU6685539.1"/>
    <property type="molecule type" value="Genomic_DNA"/>
</dbReference>
<dbReference type="PANTHER" id="PTHR34070">
    <property type="entry name" value="ARMADILLO-TYPE FOLD"/>
    <property type="match status" value="1"/>
</dbReference>
<gene>
    <name evidence="1" type="ORF">OCV99_03030</name>
</gene>
<proteinExistence type="predicted"/>
<keyword evidence="2" id="KW-1185">Reference proteome</keyword>
<comment type="caution">
    <text evidence="1">The sequence shown here is derived from an EMBL/GenBank/DDBJ whole genome shotgun (WGS) entry which is preliminary data.</text>
</comment>
<organism evidence="1 2">
    <name type="scientific">Dorea acetigenes</name>
    <dbReference type="NCBI Taxonomy" id="2981787"/>
    <lineage>
        <taxon>Bacteria</taxon>
        <taxon>Bacillati</taxon>
        <taxon>Bacillota</taxon>
        <taxon>Clostridia</taxon>
        <taxon>Lachnospirales</taxon>
        <taxon>Lachnospiraceae</taxon>
        <taxon>Dorea</taxon>
    </lineage>
</organism>
<dbReference type="CDD" id="cd06561">
    <property type="entry name" value="AlkD_like"/>
    <property type="match status" value="1"/>
</dbReference>
<dbReference type="InterPro" id="IPR016024">
    <property type="entry name" value="ARM-type_fold"/>
</dbReference>
<name>A0ABT2RJF8_9FIRM</name>
<dbReference type="Gene3D" id="1.25.10.90">
    <property type="match status" value="1"/>
</dbReference>
<protein>
    <submittedName>
        <fullName evidence="1">DNA alkylation repair protein</fullName>
    </submittedName>
</protein>